<gene>
    <name evidence="1" type="ORF">HHL21_18065</name>
</gene>
<evidence type="ECO:0000313" key="2">
    <source>
        <dbReference type="Proteomes" id="UP000583752"/>
    </source>
</evidence>
<keyword evidence="2" id="KW-1185">Reference proteome</keyword>
<proteinExistence type="predicted"/>
<dbReference type="RefSeq" id="WP_169468446.1">
    <property type="nucleotide sequence ID" value="NZ_JABBGG010000011.1"/>
</dbReference>
<evidence type="ECO:0008006" key="3">
    <source>
        <dbReference type="Google" id="ProtNLM"/>
    </source>
</evidence>
<dbReference type="EMBL" id="JABBGG010000011">
    <property type="protein sequence ID" value="NML62949.1"/>
    <property type="molecule type" value="Genomic_DNA"/>
</dbReference>
<evidence type="ECO:0000313" key="1">
    <source>
        <dbReference type="EMBL" id="NML62949.1"/>
    </source>
</evidence>
<accession>A0A848HS87</accession>
<dbReference type="AlphaFoldDB" id="A0A848HS87"/>
<comment type="caution">
    <text evidence="1">The sequence shown here is derived from an EMBL/GenBank/DDBJ whole genome shotgun (WGS) entry which is preliminary data.</text>
</comment>
<protein>
    <recommendedName>
        <fullName evidence="3">Alpha/beta hydrolase</fullName>
    </recommendedName>
</protein>
<name>A0A848HS87_9BURK</name>
<dbReference type="Gene3D" id="3.40.50.1820">
    <property type="entry name" value="alpha/beta hydrolase"/>
    <property type="match status" value="1"/>
</dbReference>
<reference evidence="1 2" key="1">
    <citation type="submission" date="2020-04" db="EMBL/GenBank/DDBJ databases">
        <title>Massilia sp. RP-1-19 isolated from soil.</title>
        <authorList>
            <person name="Dahal R.H."/>
        </authorList>
    </citation>
    <scope>NUCLEOTIDE SEQUENCE [LARGE SCALE GENOMIC DNA]</scope>
    <source>
        <strain evidence="1 2">RP-1-19</strain>
    </source>
</reference>
<dbReference type="Proteomes" id="UP000583752">
    <property type="component" value="Unassembled WGS sequence"/>
</dbReference>
<dbReference type="InterPro" id="IPR029058">
    <property type="entry name" value="AB_hydrolase_fold"/>
</dbReference>
<organism evidence="1 2">
    <name type="scientific">Massilia polaris</name>
    <dbReference type="NCBI Taxonomy" id="2728846"/>
    <lineage>
        <taxon>Bacteria</taxon>
        <taxon>Pseudomonadati</taxon>
        <taxon>Pseudomonadota</taxon>
        <taxon>Betaproteobacteria</taxon>
        <taxon>Burkholderiales</taxon>
        <taxon>Oxalobacteraceae</taxon>
        <taxon>Telluria group</taxon>
        <taxon>Massilia</taxon>
    </lineage>
</organism>
<sequence>MKPQLGHLHTMATLHYPMAVAALAKAAHLPKRTSLPLVTQRCVITCPSLTFNGPFDTALFDSVASEFDNPDYVAVRAHAWLGRHAPADPASAPDPNYASLQKKFIGPPAVAVATVNLGGSASGTAPATDPAIAVPELPARRVLAGVGHHVPFEAPHPFADAALELVRAGKWRT</sequence>